<dbReference type="HOGENOM" id="CLU_114533_0_0_0"/>
<evidence type="ECO:0008006" key="3">
    <source>
        <dbReference type="Google" id="ProtNLM"/>
    </source>
</evidence>
<comment type="caution">
    <text evidence="1">The sequence shown here is derived from an EMBL/GenBank/DDBJ whole genome shotgun (WGS) entry which is preliminary data.</text>
</comment>
<organism evidence="1 2">
    <name type="scientific">Blastopirellula marina DSM 3645</name>
    <dbReference type="NCBI Taxonomy" id="314230"/>
    <lineage>
        <taxon>Bacteria</taxon>
        <taxon>Pseudomonadati</taxon>
        <taxon>Planctomycetota</taxon>
        <taxon>Planctomycetia</taxon>
        <taxon>Pirellulales</taxon>
        <taxon>Pirellulaceae</taxon>
        <taxon>Blastopirellula</taxon>
    </lineage>
</organism>
<dbReference type="Pfam" id="PF03745">
    <property type="entry name" value="DUF309"/>
    <property type="match status" value="1"/>
</dbReference>
<proteinExistence type="predicted"/>
<dbReference type="AlphaFoldDB" id="A4A2X5"/>
<evidence type="ECO:0000313" key="2">
    <source>
        <dbReference type="Proteomes" id="UP000004358"/>
    </source>
</evidence>
<gene>
    <name evidence="1" type="ORF">DSM3645_25814</name>
</gene>
<protein>
    <recommendedName>
        <fullName evidence="3">DUF309 domain-containing protein</fullName>
    </recommendedName>
</protein>
<name>A4A2X5_9BACT</name>
<reference evidence="1 2" key="1">
    <citation type="submission" date="2006-02" db="EMBL/GenBank/DDBJ databases">
        <authorList>
            <person name="Amann R."/>
            <person name="Ferriera S."/>
            <person name="Johnson J."/>
            <person name="Kravitz S."/>
            <person name="Halpern A."/>
            <person name="Remington K."/>
            <person name="Beeson K."/>
            <person name="Tran B."/>
            <person name="Rogers Y.-H."/>
            <person name="Friedman R."/>
            <person name="Venter J.C."/>
        </authorList>
    </citation>
    <scope>NUCLEOTIDE SEQUENCE [LARGE SCALE GENOMIC DNA]</scope>
    <source>
        <strain evidence="1 2">DSM 3645</strain>
    </source>
</reference>
<dbReference type="EMBL" id="AANZ01000055">
    <property type="protein sequence ID" value="EAQ76884.1"/>
    <property type="molecule type" value="Genomic_DNA"/>
</dbReference>
<dbReference type="Proteomes" id="UP000004358">
    <property type="component" value="Unassembled WGS sequence"/>
</dbReference>
<dbReference type="STRING" id="314230.DSM3645_25814"/>
<dbReference type="InterPro" id="IPR005500">
    <property type="entry name" value="DUF309"/>
</dbReference>
<dbReference type="SUPFAM" id="SSF140663">
    <property type="entry name" value="TTHA0068-like"/>
    <property type="match status" value="1"/>
</dbReference>
<dbReference type="eggNOG" id="COG1547">
    <property type="taxonomic scope" value="Bacteria"/>
</dbReference>
<dbReference type="Gene3D" id="1.10.3450.10">
    <property type="entry name" value="TTHA0068-like"/>
    <property type="match status" value="1"/>
</dbReference>
<accession>A4A2X5</accession>
<dbReference type="InterPro" id="IPR023203">
    <property type="entry name" value="TTHA0068_sf"/>
</dbReference>
<sequence length="149" mass="16260">MHVHPLSHPDGHSYQMHPPPIETPVELRTCESFLWGIDLFNAGYYWEAHEAWEAVWQALGRAGERADAIKGLIKLAAAGVKAREAAPIGVARHAARALELLSAADESILPIRLSKIRQLAADVSAHADAYLNREAAPVRRIFAVAITTA</sequence>
<evidence type="ECO:0000313" key="1">
    <source>
        <dbReference type="EMBL" id="EAQ76884.1"/>
    </source>
</evidence>